<organism evidence="1 2">
    <name type="scientific">Ruminiclostridium herbifermentans</name>
    <dbReference type="NCBI Taxonomy" id="2488810"/>
    <lineage>
        <taxon>Bacteria</taxon>
        <taxon>Bacillati</taxon>
        <taxon>Bacillota</taxon>
        <taxon>Clostridia</taxon>
        <taxon>Eubacteriales</taxon>
        <taxon>Oscillospiraceae</taxon>
        <taxon>Ruminiclostridium</taxon>
    </lineage>
</organism>
<gene>
    <name evidence="1" type="ORF">EHE19_002905</name>
</gene>
<proteinExistence type="predicted"/>
<dbReference type="Gene3D" id="3.40.390.10">
    <property type="entry name" value="Collagenase (Catalytic Domain)"/>
    <property type="match status" value="1"/>
</dbReference>
<dbReference type="AlphaFoldDB" id="A0A4U7JJM0"/>
<dbReference type="InterPro" id="IPR024079">
    <property type="entry name" value="MetalloPept_cat_dom_sf"/>
</dbReference>
<evidence type="ECO:0000313" key="2">
    <source>
        <dbReference type="Proteomes" id="UP000306409"/>
    </source>
</evidence>
<name>A0A4U7JJM0_9FIRM</name>
<sequence>MKKTNLVLFAVICALVITTVTSNVFAVTYVSNPYGYNCAIVDVDTSTYLTGFYFSYTQSAVNSWNACGLTSRSISTSTSSPNKIIQSSESASWFGLHEPIDYNTANAQTRTYFTSRFRIILNTRTLSNSLIQRTACHELGHALGLGHNDNETDPGRTIMRSSGLAEETPQTYDKNAVNYLWPNW</sequence>
<dbReference type="GO" id="GO:0008237">
    <property type="term" value="F:metallopeptidase activity"/>
    <property type="evidence" value="ECO:0007669"/>
    <property type="project" value="InterPro"/>
</dbReference>
<dbReference type="EMBL" id="CP061336">
    <property type="protein sequence ID" value="QNU67490.1"/>
    <property type="molecule type" value="Genomic_DNA"/>
</dbReference>
<evidence type="ECO:0008006" key="3">
    <source>
        <dbReference type="Google" id="ProtNLM"/>
    </source>
</evidence>
<dbReference type="Proteomes" id="UP000306409">
    <property type="component" value="Chromosome"/>
</dbReference>
<accession>A0A4U7JJM0</accession>
<reference evidence="1 2" key="1">
    <citation type="submission" date="2020-09" db="EMBL/GenBank/DDBJ databases">
        <title>Characterization and genome sequencing of Ruminiclostridium sp. nov. MA18.</title>
        <authorList>
            <person name="Rettenmaier R."/>
            <person name="Kowollik M.-L."/>
            <person name="Liebl W."/>
            <person name="Zverlov V."/>
        </authorList>
    </citation>
    <scope>NUCLEOTIDE SEQUENCE [LARGE SCALE GENOMIC DNA]</scope>
    <source>
        <strain evidence="1 2">MA18</strain>
    </source>
</reference>
<keyword evidence="2" id="KW-1185">Reference proteome</keyword>
<evidence type="ECO:0000313" key="1">
    <source>
        <dbReference type="EMBL" id="QNU67490.1"/>
    </source>
</evidence>
<dbReference type="OrthoDB" id="2942003at2"/>
<dbReference type="SUPFAM" id="SSF55486">
    <property type="entry name" value="Metalloproteases ('zincins'), catalytic domain"/>
    <property type="match status" value="1"/>
</dbReference>
<dbReference type="KEGG" id="rher:EHE19_002905"/>
<dbReference type="RefSeq" id="WP_137697531.1">
    <property type="nucleotide sequence ID" value="NZ_CP061336.1"/>
</dbReference>
<protein>
    <recommendedName>
        <fullName evidence="3">Peptidase M10 metallopeptidase domain-containing protein</fullName>
    </recommendedName>
</protein>